<reference evidence="1 2" key="1">
    <citation type="submission" date="2019-11" db="EMBL/GenBank/DDBJ databases">
        <title>Maribacter lutea sp. nov., a marine bacterium isolated from intertidal sand.</title>
        <authorList>
            <person name="Liu A."/>
        </authorList>
    </citation>
    <scope>NUCLEOTIDE SEQUENCE [LARGE SCALE GENOMIC DNA]</scope>
    <source>
        <strain evidence="1 2">RZ05</strain>
    </source>
</reference>
<evidence type="ECO:0000313" key="2">
    <source>
        <dbReference type="Proteomes" id="UP000443153"/>
    </source>
</evidence>
<dbReference type="OrthoDB" id="1441767at2"/>
<dbReference type="Proteomes" id="UP000443153">
    <property type="component" value="Unassembled WGS sequence"/>
</dbReference>
<keyword evidence="2" id="KW-1185">Reference proteome</keyword>
<proteinExistence type="predicted"/>
<evidence type="ECO:0000313" key="1">
    <source>
        <dbReference type="EMBL" id="MRX64524.1"/>
    </source>
</evidence>
<protein>
    <submittedName>
        <fullName evidence="1">Uncharacterized protein</fullName>
    </submittedName>
</protein>
<dbReference type="AlphaFoldDB" id="A0A6I2MQK1"/>
<dbReference type="EMBL" id="WKJH01000006">
    <property type="protein sequence ID" value="MRX64524.1"/>
    <property type="molecule type" value="Genomic_DNA"/>
</dbReference>
<organism evidence="1 2">
    <name type="scientific">Maribacter luteus</name>
    <dbReference type="NCBI Taxonomy" id="2594478"/>
    <lineage>
        <taxon>Bacteria</taxon>
        <taxon>Pseudomonadati</taxon>
        <taxon>Bacteroidota</taxon>
        <taxon>Flavobacteriia</taxon>
        <taxon>Flavobacteriales</taxon>
        <taxon>Flavobacteriaceae</taxon>
        <taxon>Maribacter</taxon>
    </lineage>
</organism>
<gene>
    <name evidence="1" type="ORF">GJ691_10105</name>
</gene>
<accession>A0A6I2MQK1</accession>
<dbReference type="RefSeq" id="WP_154366481.1">
    <property type="nucleotide sequence ID" value="NZ_CANMYZ010000002.1"/>
</dbReference>
<sequence length="114" mass="13404">MVHIKSSFTPTNIGNKISVTYLERNLKDVQQLGCKLNSYLCEPQTYGMFERIESLKNDLETLKRSEQEIISELKGLKKPTKAYDEIIKQQYSEFHTLQHGISEYIFYCEEHSHK</sequence>
<name>A0A6I2MQK1_9FLAO</name>
<comment type="caution">
    <text evidence="1">The sequence shown here is derived from an EMBL/GenBank/DDBJ whole genome shotgun (WGS) entry which is preliminary data.</text>
</comment>